<reference evidence="11 13" key="1">
    <citation type="submission" date="2015-09" db="EMBL/GenBank/DDBJ databases">
        <authorList>
            <consortium name="Pathogen Informatics"/>
        </authorList>
    </citation>
    <scope>NUCLEOTIDE SEQUENCE [LARGE SCALE GENOMIC DNA]</scope>
    <source>
        <strain evidence="11 13">2789STDY5608850</strain>
    </source>
</reference>
<dbReference type="GO" id="GO:0015740">
    <property type="term" value="P:C4-dicarboxylate transport"/>
    <property type="evidence" value="ECO:0007669"/>
    <property type="project" value="TreeGrafter"/>
</dbReference>
<feature type="transmembrane region" description="Helical" evidence="9">
    <location>
        <begin position="47"/>
        <end position="65"/>
    </location>
</feature>
<organism evidence="11 13">
    <name type="scientific">Hungatella hathewayi</name>
    <dbReference type="NCBI Taxonomy" id="154046"/>
    <lineage>
        <taxon>Bacteria</taxon>
        <taxon>Bacillati</taxon>
        <taxon>Bacillota</taxon>
        <taxon>Clostridia</taxon>
        <taxon>Lachnospirales</taxon>
        <taxon>Lachnospiraceae</taxon>
        <taxon>Hungatella</taxon>
    </lineage>
</organism>
<dbReference type="AlphaFoldDB" id="A0A174I2T3"/>
<evidence type="ECO:0000256" key="5">
    <source>
        <dbReference type="ARBA" id="ARBA00022692"/>
    </source>
</evidence>
<evidence type="ECO:0000313" key="14">
    <source>
        <dbReference type="Proteomes" id="UP000261257"/>
    </source>
</evidence>
<comment type="subcellular location">
    <subcellularLocation>
        <location evidence="1">Cell inner membrane</location>
        <topology evidence="1">Multi-pass membrane protein</topology>
    </subcellularLocation>
</comment>
<reference evidence="12 14" key="2">
    <citation type="submission" date="2018-08" db="EMBL/GenBank/DDBJ databases">
        <title>A genome reference for cultivated species of the human gut microbiota.</title>
        <authorList>
            <person name="Zou Y."/>
            <person name="Xue W."/>
            <person name="Luo G."/>
        </authorList>
    </citation>
    <scope>NUCLEOTIDE SEQUENCE [LARGE SCALE GENOMIC DNA]</scope>
    <source>
        <strain evidence="12 14">TF05-11AC</strain>
    </source>
</reference>
<dbReference type="Pfam" id="PF04290">
    <property type="entry name" value="DctQ"/>
    <property type="match status" value="1"/>
</dbReference>
<dbReference type="PANTHER" id="PTHR35011:SF2">
    <property type="entry name" value="2,3-DIKETO-L-GULONATE TRAP TRANSPORTER SMALL PERMEASE PROTEIN YIAM"/>
    <property type="match status" value="1"/>
</dbReference>
<name>A0A174I2T3_9FIRM</name>
<dbReference type="RefSeq" id="WP_055657798.1">
    <property type="nucleotide sequence ID" value="NZ_CABIXC010000012.1"/>
</dbReference>
<feature type="transmembrane region" description="Helical" evidence="9">
    <location>
        <begin position="120"/>
        <end position="143"/>
    </location>
</feature>
<dbReference type="GO" id="GO:0022857">
    <property type="term" value="F:transmembrane transporter activity"/>
    <property type="evidence" value="ECO:0007669"/>
    <property type="project" value="TreeGrafter"/>
</dbReference>
<sequence>MKQLRKQLTKLLNGLAGISFLAMVILTCWQVFTRYILKNPSTWSEELVSYLFAWMSLLGASLITSERGHMNIPVVVERMPQAMKKGFSIFAEIVAFVFSAVILVYGGMQITSLAMGQMTSSLGVAIGIFYIVLPLSGVLNMIYTAMNIYDIVKGNIPVLPTSEEDTLVENLEKGEA</sequence>
<evidence type="ECO:0000256" key="8">
    <source>
        <dbReference type="ARBA" id="ARBA00038436"/>
    </source>
</evidence>
<gene>
    <name evidence="11" type="primary">siaT_4</name>
    <name evidence="12" type="ORF">DXC39_04585</name>
    <name evidence="11" type="ORF">ERS852407_03968</name>
</gene>
<dbReference type="PANTHER" id="PTHR35011">
    <property type="entry name" value="2,3-DIKETO-L-GULONATE TRAP TRANSPORTER SMALL PERMEASE PROTEIN YIAM"/>
    <property type="match status" value="1"/>
</dbReference>
<dbReference type="Proteomes" id="UP000261257">
    <property type="component" value="Unassembled WGS sequence"/>
</dbReference>
<evidence type="ECO:0000256" key="2">
    <source>
        <dbReference type="ARBA" id="ARBA00022448"/>
    </source>
</evidence>
<dbReference type="GeneID" id="86061612"/>
<keyword evidence="2" id="KW-0813">Transport</keyword>
<evidence type="ECO:0000313" key="13">
    <source>
        <dbReference type="Proteomes" id="UP000095651"/>
    </source>
</evidence>
<keyword evidence="4" id="KW-0997">Cell inner membrane</keyword>
<keyword evidence="6 9" id="KW-1133">Transmembrane helix</keyword>
<evidence type="ECO:0000313" key="11">
    <source>
        <dbReference type="EMBL" id="CUO79379.1"/>
    </source>
</evidence>
<feature type="domain" description="Tripartite ATP-independent periplasmic transporters DctQ component" evidence="10">
    <location>
        <begin position="23"/>
        <end position="153"/>
    </location>
</feature>
<evidence type="ECO:0000256" key="4">
    <source>
        <dbReference type="ARBA" id="ARBA00022519"/>
    </source>
</evidence>
<evidence type="ECO:0000256" key="9">
    <source>
        <dbReference type="SAM" id="Phobius"/>
    </source>
</evidence>
<evidence type="ECO:0000256" key="7">
    <source>
        <dbReference type="ARBA" id="ARBA00023136"/>
    </source>
</evidence>
<dbReference type="InterPro" id="IPR007387">
    <property type="entry name" value="TRAP_DctQ"/>
</dbReference>
<comment type="similarity">
    <text evidence="8">Belongs to the TRAP transporter small permease family.</text>
</comment>
<keyword evidence="3" id="KW-1003">Cell membrane</keyword>
<proteinExistence type="inferred from homology"/>
<dbReference type="GO" id="GO:0005886">
    <property type="term" value="C:plasma membrane"/>
    <property type="evidence" value="ECO:0007669"/>
    <property type="project" value="UniProtKB-SubCell"/>
</dbReference>
<keyword evidence="5 9" id="KW-0812">Transmembrane</keyword>
<feature type="transmembrane region" description="Helical" evidence="9">
    <location>
        <begin position="86"/>
        <end position="108"/>
    </location>
</feature>
<dbReference type="EMBL" id="CYZE01000012">
    <property type="protein sequence ID" value="CUO79379.1"/>
    <property type="molecule type" value="Genomic_DNA"/>
</dbReference>
<dbReference type="InterPro" id="IPR055348">
    <property type="entry name" value="DctQ"/>
</dbReference>
<evidence type="ECO:0000256" key="6">
    <source>
        <dbReference type="ARBA" id="ARBA00022989"/>
    </source>
</evidence>
<feature type="transmembrane region" description="Helical" evidence="9">
    <location>
        <begin position="12"/>
        <end position="32"/>
    </location>
</feature>
<dbReference type="Proteomes" id="UP000095651">
    <property type="component" value="Unassembled WGS sequence"/>
</dbReference>
<evidence type="ECO:0000256" key="3">
    <source>
        <dbReference type="ARBA" id="ARBA00022475"/>
    </source>
</evidence>
<evidence type="ECO:0000256" key="1">
    <source>
        <dbReference type="ARBA" id="ARBA00004429"/>
    </source>
</evidence>
<dbReference type="EMBL" id="QSSQ01000002">
    <property type="protein sequence ID" value="RGM07759.1"/>
    <property type="molecule type" value="Genomic_DNA"/>
</dbReference>
<keyword evidence="7 9" id="KW-0472">Membrane</keyword>
<protein>
    <submittedName>
        <fullName evidence="12">TRAP transporter small permease</fullName>
    </submittedName>
    <submittedName>
        <fullName evidence="11">TRAP-type C4-dicarboxylate transport system, small permease component</fullName>
    </submittedName>
</protein>
<evidence type="ECO:0000313" key="12">
    <source>
        <dbReference type="EMBL" id="RGM07759.1"/>
    </source>
</evidence>
<evidence type="ECO:0000259" key="10">
    <source>
        <dbReference type="Pfam" id="PF04290"/>
    </source>
</evidence>
<accession>A0A174I2T3</accession>